<organism evidence="1 2">
    <name type="scientific">Polyplax serrata</name>
    <name type="common">Common mouse louse</name>
    <dbReference type="NCBI Taxonomy" id="468196"/>
    <lineage>
        <taxon>Eukaryota</taxon>
        <taxon>Metazoa</taxon>
        <taxon>Ecdysozoa</taxon>
        <taxon>Arthropoda</taxon>
        <taxon>Hexapoda</taxon>
        <taxon>Insecta</taxon>
        <taxon>Pterygota</taxon>
        <taxon>Neoptera</taxon>
        <taxon>Paraneoptera</taxon>
        <taxon>Psocodea</taxon>
        <taxon>Troctomorpha</taxon>
        <taxon>Phthiraptera</taxon>
        <taxon>Anoplura</taxon>
        <taxon>Polyplacidae</taxon>
        <taxon>Polyplax</taxon>
    </lineage>
</organism>
<protein>
    <submittedName>
        <fullName evidence="1">Uncharacterized protein</fullName>
    </submittedName>
</protein>
<dbReference type="EMBL" id="JAWJWE010000036">
    <property type="protein sequence ID" value="KAK6629059.1"/>
    <property type="molecule type" value="Genomic_DNA"/>
</dbReference>
<gene>
    <name evidence="1" type="ORF">RUM43_002876</name>
</gene>
<dbReference type="AlphaFoldDB" id="A0AAN8NZC9"/>
<evidence type="ECO:0000313" key="1">
    <source>
        <dbReference type="EMBL" id="KAK6629059.1"/>
    </source>
</evidence>
<reference evidence="1 2" key="1">
    <citation type="submission" date="2023-10" db="EMBL/GenBank/DDBJ databases">
        <title>Genomes of two closely related lineages of the louse Polyplax serrata with different host specificities.</title>
        <authorList>
            <person name="Martinu J."/>
            <person name="Tarabai H."/>
            <person name="Stefka J."/>
            <person name="Hypsa V."/>
        </authorList>
    </citation>
    <scope>NUCLEOTIDE SEQUENCE [LARGE SCALE GENOMIC DNA]</scope>
    <source>
        <strain evidence="1">HR10_N</strain>
    </source>
</reference>
<dbReference type="Proteomes" id="UP001372834">
    <property type="component" value="Unassembled WGS sequence"/>
</dbReference>
<comment type="caution">
    <text evidence="1">The sequence shown here is derived from an EMBL/GenBank/DDBJ whole genome shotgun (WGS) entry which is preliminary data.</text>
</comment>
<evidence type="ECO:0000313" key="2">
    <source>
        <dbReference type="Proteomes" id="UP001372834"/>
    </source>
</evidence>
<accession>A0AAN8NZC9</accession>
<name>A0AAN8NZC9_POLSC</name>
<sequence length="119" mass="13560">METPLGDFAIVKEYGREEMAWCDVEVCLMKPFPRKGESRNFTTGENISFPLPLSYFSSDNFPSLVELDEDEKRTVPHLVAICPADVQLPFQNPKVSREGRESLLFLIILMRPCTESETS</sequence>
<proteinExistence type="predicted"/>